<feature type="transmembrane region" description="Helical" evidence="2">
    <location>
        <begin position="59"/>
        <end position="78"/>
    </location>
</feature>
<evidence type="ECO:0000313" key="3">
    <source>
        <dbReference type="EMBL" id="NMN00471.1"/>
    </source>
</evidence>
<name>A0A7Y0HXQ5_9BIFI</name>
<organism evidence="3 4">
    <name type="scientific">Bifidobacterium moraviense</name>
    <dbReference type="NCBI Taxonomy" id="2675323"/>
    <lineage>
        <taxon>Bacteria</taxon>
        <taxon>Bacillati</taxon>
        <taxon>Actinomycetota</taxon>
        <taxon>Actinomycetes</taxon>
        <taxon>Bifidobacteriales</taxon>
        <taxon>Bifidobacteriaceae</taxon>
        <taxon>Bifidobacterium</taxon>
    </lineage>
</organism>
<comment type="caution">
    <text evidence="3">The sequence shown here is derived from an EMBL/GenBank/DDBJ whole genome shotgun (WGS) entry which is preliminary data.</text>
</comment>
<dbReference type="Proteomes" id="UP000588277">
    <property type="component" value="Unassembled WGS sequence"/>
</dbReference>
<dbReference type="NCBIfam" id="TIGR02185">
    <property type="entry name" value="Trep_Strep"/>
    <property type="match status" value="1"/>
</dbReference>
<feature type="transmembrane region" description="Helical" evidence="2">
    <location>
        <begin position="108"/>
        <end position="126"/>
    </location>
</feature>
<keyword evidence="2" id="KW-1133">Transmembrane helix</keyword>
<feature type="region of interest" description="Disordered" evidence="1">
    <location>
        <begin position="1"/>
        <end position="23"/>
    </location>
</feature>
<keyword evidence="2" id="KW-0472">Membrane</keyword>
<keyword evidence="2" id="KW-0812">Transmembrane</keyword>
<protein>
    <submittedName>
        <fullName evidence="3">Putative bacterial integral membrane protein</fullName>
    </submittedName>
</protein>
<evidence type="ECO:0000313" key="4">
    <source>
        <dbReference type="Proteomes" id="UP000588277"/>
    </source>
</evidence>
<dbReference type="AlphaFoldDB" id="A0A7Y0HXQ5"/>
<feature type="transmembrane region" description="Helical" evidence="2">
    <location>
        <begin position="85"/>
        <end position="102"/>
    </location>
</feature>
<reference evidence="3 4" key="1">
    <citation type="submission" date="2020-02" db="EMBL/GenBank/DDBJ databases">
        <title>Characterization of phylogenetic diversity of novel bifidobacterial species isolated in Czech ZOOs.</title>
        <authorList>
            <person name="Lugli G.A."/>
            <person name="Vera N.B."/>
            <person name="Ventura M."/>
        </authorList>
    </citation>
    <scope>NUCLEOTIDE SEQUENCE [LARGE SCALE GENOMIC DNA]</scope>
    <source>
        <strain evidence="3 4">DSM 109958</strain>
    </source>
</reference>
<feature type="transmembrane region" description="Helical" evidence="2">
    <location>
        <begin position="133"/>
        <end position="154"/>
    </location>
</feature>
<feature type="transmembrane region" description="Helical" evidence="2">
    <location>
        <begin position="182"/>
        <end position="202"/>
    </location>
</feature>
<evidence type="ECO:0000256" key="2">
    <source>
        <dbReference type="SAM" id="Phobius"/>
    </source>
</evidence>
<dbReference type="InterPro" id="IPR011733">
    <property type="entry name" value="CHP02185_IM"/>
</dbReference>
<feature type="compositionally biased region" description="Low complexity" evidence="1">
    <location>
        <begin position="1"/>
        <end position="22"/>
    </location>
</feature>
<proteinExistence type="predicted"/>
<feature type="transmembrane region" description="Helical" evidence="2">
    <location>
        <begin position="32"/>
        <end position="53"/>
    </location>
</feature>
<dbReference type="Pfam" id="PF09605">
    <property type="entry name" value="Trep_Strep"/>
    <property type="match status" value="1"/>
</dbReference>
<sequence length="216" mass="22880">MTNSTTPSAATQATSATPEQPAKPGRLGTRDYIFIGVYTVLYFVLICVAAMIANLIPGGQLFMGLACGILGGVPYMLVLMKSRNFGAVTIVGVLLALIMGVIHGNWYTIVTAVVAGVAADLIARAGGYRKLGLNIVSAGVFNLWNLGLFLPFYIGRNDYLAAMAAKKGAEWADGMANLFPTWMLPVIVLMGVAGGLIGAWIAKLLMRKHFQRAGLV</sequence>
<accession>A0A7Y0HXQ5</accession>
<keyword evidence="4" id="KW-1185">Reference proteome</keyword>
<evidence type="ECO:0000256" key="1">
    <source>
        <dbReference type="SAM" id="MobiDB-lite"/>
    </source>
</evidence>
<dbReference type="RefSeq" id="WP_169275623.1">
    <property type="nucleotide sequence ID" value="NZ_JAAIIH010000006.1"/>
</dbReference>
<gene>
    <name evidence="3" type="ORF">G1C96_1050</name>
</gene>
<dbReference type="EMBL" id="JAAIIH010000006">
    <property type="protein sequence ID" value="NMN00471.1"/>
    <property type="molecule type" value="Genomic_DNA"/>
</dbReference>